<dbReference type="Gene3D" id="3.90.190.10">
    <property type="entry name" value="Protein tyrosine phosphatase superfamily"/>
    <property type="match status" value="1"/>
</dbReference>
<dbReference type="Proteomes" id="UP001286174">
    <property type="component" value="Unassembled WGS sequence"/>
</dbReference>
<organism evidence="2 3">
    <name type="scientific">Grylomicrobium aquisgranensis</name>
    <dbReference type="NCBI Taxonomy" id="2926318"/>
    <lineage>
        <taxon>Bacteria</taxon>
        <taxon>Bacillati</taxon>
        <taxon>Bacillota</taxon>
        <taxon>Erysipelotrichia</taxon>
        <taxon>Erysipelotrichales</taxon>
        <taxon>Erysipelotrichaceae</taxon>
        <taxon>Grylomicrobium</taxon>
    </lineage>
</organism>
<evidence type="ECO:0000313" key="2">
    <source>
        <dbReference type="EMBL" id="MDX8418752.1"/>
    </source>
</evidence>
<comment type="caution">
    <text evidence="2">The sequence shown here is derived from an EMBL/GenBank/DDBJ whole genome shotgun (WGS) entry which is preliminary data.</text>
</comment>
<dbReference type="SUPFAM" id="SSF52799">
    <property type="entry name" value="(Phosphotyrosine protein) phosphatases II"/>
    <property type="match status" value="1"/>
</dbReference>
<dbReference type="AlphaFoldDB" id="A0AB35TZM6"/>
<dbReference type="InterPro" id="IPR029021">
    <property type="entry name" value="Prot-tyrosine_phosphatase-like"/>
</dbReference>
<evidence type="ECO:0000313" key="3">
    <source>
        <dbReference type="Proteomes" id="UP001286174"/>
    </source>
</evidence>
<reference evidence="2 3" key="1">
    <citation type="submission" date="2022-03" db="EMBL/GenBank/DDBJ databases">
        <title>Novel taxa within the pig intestine.</title>
        <authorList>
            <person name="Wylensek D."/>
            <person name="Bishof K."/>
            <person name="Afrizal A."/>
            <person name="Clavel T."/>
        </authorList>
    </citation>
    <scope>NUCLEOTIDE SEQUENCE [LARGE SCALE GENOMIC DNA]</scope>
    <source>
        <strain evidence="2 3">CLA-KB-P133</strain>
    </source>
</reference>
<accession>A0AB35TZM6</accession>
<evidence type="ECO:0000259" key="1">
    <source>
        <dbReference type="PROSITE" id="PS50056"/>
    </source>
</evidence>
<dbReference type="InterPro" id="IPR000387">
    <property type="entry name" value="Tyr_Pase_dom"/>
</dbReference>
<sequence>MKAEEFVMDYESVTAMPHALGLAHVDNDRQLGGYVNKEGRKIRMDRLLRTANLHNLQDDDIALLTDKYHVKTIIDFRTRLEAAAKPDVSIPGTDYVWISVNPEVAEDKNPVVHANDDELSMVMEMVKMPFDLYGFYIEIIKTFRAQQGYRKFFDYLLSNPDGCSVLWHCNAGKDRTGIAAVFLMSVLDFDRETMMEDYLLTNEYRADRIESMLEKARELTDDERIMTGIRCMFGVMSETMEQMMDWCDREYGSVKGFVQKKINLSDDEIDRLKAMYLE</sequence>
<proteinExistence type="predicted"/>
<gene>
    <name evidence="2" type="ORF">MOZ60_01435</name>
</gene>
<dbReference type="PROSITE" id="PS50056">
    <property type="entry name" value="TYR_PHOSPHATASE_2"/>
    <property type="match status" value="1"/>
</dbReference>
<dbReference type="InterPro" id="IPR026893">
    <property type="entry name" value="Tyr/Ser_Pase_IphP-type"/>
</dbReference>
<dbReference type="GO" id="GO:0004721">
    <property type="term" value="F:phosphoprotein phosphatase activity"/>
    <property type="evidence" value="ECO:0007669"/>
    <property type="project" value="InterPro"/>
</dbReference>
<name>A0AB35TZM6_9FIRM</name>
<keyword evidence="3" id="KW-1185">Reference proteome</keyword>
<protein>
    <submittedName>
        <fullName evidence="2">Tyrosine-protein phosphatase</fullName>
    </submittedName>
</protein>
<dbReference type="RefSeq" id="WP_370595383.1">
    <property type="nucleotide sequence ID" value="NZ_JALBUR010000002.1"/>
</dbReference>
<dbReference type="EMBL" id="JALBUR010000002">
    <property type="protein sequence ID" value="MDX8418752.1"/>
    <property type="molecule type" value="Genomic_DNA"/>
</dbReference>
<dbReference type="Pfam" id="PF13350">
    <property type="entry name" value="Y_phosphatase3"/>
    <property type="match status" value="1"/>
</dbReference>
<feature type="domain" description="Tyrosine specific protein phosphatases" evidence="1">
    <location>
        <begin position="150"/>
        <end position="219"/>
    </location>
</feature>